<reference evidence="7 8" key="1">
    <citation type="submission" date="2019-10" db="EMBL/GenBank/DDBJ databases">
        <title>Streptomyces tenebrisbrunneis sp.nov., an endogenous actinomycete isolated from of Lycium ruthenicum.</title>
        <authorList>
            <person name="Ma L."/>
        </authorList>
    </citation>
    <scope>NUCLEOTIDE SEQUENCE [LARGE SCALE GENOMIC DNA]</scope>
    <source>
        <strain evidence="7 8">TRM 66187</strain>
    </source>
</reference>
<protein>
    <submittedName>
        <fullName evidence="7">Cysteine dioxygenase</fullName>
    </submittedName>
</protein>
<dbReference type="PANTHER" id="PTHR12918">
    <property type="entry name" value="CYSTEINE DIOXYGENASE"/>
    <property type="match status" value="1"/>
</dbReference>
<evidence type="ECO:0000256" key="2">
    <source>
        <dbReference type="ARBA" id="ARBA00022723"/>
    </source>
</evidence>
<evidence type="ECO:0000256" key="6">
    <source>
        <dbReference type="SAM" id="MobiDB-lite"/>
    </source>
</evidence>
<dbReference type="InterPro" id="IPR014710">
    <property type="entry name" value="RmlC-like_jellyroll"/>
</dbReference>
<evidence type="ECO:0000256" key="5">
    <source>
        <dbReference type="ARBA" id="ARBA00023004"/>
    </source>
</evidence>
<evidence type="ECO:0000256" key="4">
    <source>
        <dbReference type="ARBA" id="ARBA00023002"/>
    </source>
</evidence>
<dbReference type="Proteomes" id="UP000621266">
    <property type="component" value="Unassembled WGS sequence"/>
</dbReference>
<evidence type="ECO:0000256" key="3">
    <source>
        <dbReference type="ARBA" id="ARBA00022964"/>
    </source>
</evidence>
<evidence type="ECO:0000313" key="8">
    <source>
        <dbReference type="Proteomes" id="UP000621266"/>
    </source>
</evidence>
<dbReference type="Pfam" id="PF05995">
    <property type="entry name" value="CDO_I"/>
    <property type="match status" value="1"/>
</dbReference>
<comment type="similarity">
    <text evidence="1">Belongs to the cysteine dioxygenase family.</text>
</comment>
<keyword evidence="8" id="KW-1185">Reference proteome</keyword>
<dbReference type="EMBL" id="WHPN01000412">
    <property type="protein sequence ID" value="KAF4405588.1"/>
    <property type="molecule type" value="Genomic_DNA"/>
</dbReference>
<keyword evidence="3 7" id="KW-0223">Dioxygenase</keyword>
<dbReference type="CDD" id="cd10548">
    <property type="entry name" value="cupin_CDO"/>
    <property type="match status" value="1"/>
</dbReference>
<dbReference type="PANTHER" id="PTHR12918:SF1">
    <property type="entry name" value="CYSTEINE DIOXYGENASE TYPE 1"/>
    <property type="match status" value="1"/>
</dbReference>
<keyword evidence="2" id="KW-0479">Metal-binding</keyword>
<keyword evidence="4" id="KW-0560">Oxidoreductase</keyword>
<proteinExistence type="inferred from homology"/>
<evidence type="ECO:0000256" key="1">
    <source>
        <dbReference type="ARBA" id="ARBA00006622"/>
    </source>
</evidence>
<feature type="compositionally biased region" description="Low complexity" evidence="6">
    <location>
        <begin position="1"/>
        <end position="14"/>
    </location>
</feature>
<sequence>MVTALPPHAPLTPAEGRAPTPGALASHARFVAARPGLWRQLERFTRPERHWARLERTGTYEVWLLTWLPGQGTEIHGHGGSSGAFCVVRGELTERAFPPRGGTGAARPWRLGTGAVRGFGPRHVHRVTNEGGTPATSIHVYAPSLATMSYYEQTADGRLVEVRTEQEAGA</sequence>
<keyword evidence="5" id="KW-0408">Iron</keyword>
<dbReference type="InterPro" id="IPR010300">
    <property type="entry name" value="CDO_1"/>
</dbReference>
<dbReference type="SUPFAM" id="SSF51182">
    <property type="entry name" value="RmlC-like cupins"/>
    <property type="match status" value="1"/>
</dbReference>
<accession>A0ABQ7FAX6</accession>
<name>A0ABQ7FAX6_9ACTN</name>
<evidence type="ECO:0000313" key="7">
    <source>
        <dbReference type="EMBL" id="KAF4405588.1"/>
    </source>
</evidence>
<organism evidence="7 8">
    <name type="scientific">Streptomyces lycii</name>
    <dbReference type="NCBI Taxonomy" id="2654337"/>
    <lineage>
        <taxon>Bacteria</taxon>
        <taxon>Bacillati</taxon>
        <taxon>Actinomycetota</taxon>
        <taxon>Actinomycetes</taxon>
        <taxon>Kitasatosporales</taxon>
        <taxon>Streptomycetaceae</taxon>
        <taxon>Streptomyces</taxon>
    </lineage>
</organism>
<comment type="caution">
    <text evidence="7">The sequence shown here is derived from an EMBL/GenBank/DDBJ whole genome shotgun (WGS) entry which is preliminary data.</text>
</comment>
<gene>
    <name evidence="7" type="ORF">GCU69_29550</name>
</gene>
<feature type="region of interest" description="Disordered" evidence="6">
    <location>
        <begin position="1"/>
        <end position="22"/>
    </location>
</feature>
<dbReference type="GO" id="GO:0051213">
    <property type="term" value="F:dioxygenase activity"/>
    <property type="evidence" value="ECO:0007669"/>
    <property type="project" value="UniProtKB-KW"/>
</dbReference>
<dbReference type="InterPro" id="IPR011051">
    <property type="entry name" value="RmlC_Cupin_sf"/>
</dbReference>
<dbReference type="Gene3D" id="2.60.120.10">
    <property type="entry name" value="Jelly Rolls"/>
    <property type="match status" value="1"/>
</dbReference>